<evidence type="ECO:0000256" key="1">
    <source>
        <dbReference type="SAM" id="Phobius"/>
    </source>
</evidence>
<dbReference type="HOGENOM" id="CLU_1175732_0_0_1"/>
<dbReference type="Proteomes" id="UP000054321">
    <property type="component" value="Unassembled WGS sequence"/>
</dbReference>
<feature type="transmembrane region" description="Helical" evidence="1">
    <location>
        <begin position="80"/>
        <end position="100"/>
    </location>
</feature>
<accession>A0A0C3D1A1</accession>
<reference evidence="2 3" key="1">
    <citation type="submission" date="2014-04" db="EMBL/GenBank/DDBJ databases">
        <authorList>
            <consortium name="DOE Joint Genome Institute"/>
            <person name="Kuo A."/>
            <person name="Martino E."/>
            <person name="Perotto S."/>
            <person name="Kohler A."/>
            <person name="Nagy L.G."/>
            <person name="Floudas D."/>
            <person name="Copeland A."/>
            <person name="Barry K.W."/>
            <person name="Cichocki N."/>
            <person name="Veneault-Fourrey C."/>
            <person name="LaButti K."/>
            <person name="Lindquist E.A."/>
            <person name="Lipzen A."/>
            <person name="Lundell T."/>
            <person name="Morin E."/>
            <person name="Murat C."/>
            <person name="Sun H."/>
            <person name="Tunlid A."/>
            <person name="Henrissat B."/>
            <person name="Grigoriev I.V."/>
            <person name="Hibbett D.S."/>
            <person name="Martin F."/>
            <person name="Nordberg H.P."/>
            <person name="Cantor M.N."/>
            <person name="Hua S.X."/>
        </authorList>
    </citation>
    <scope>NUCLEOTIDE SEQUENCE [LARGE SCALE GENOMIC DNA]</scope>
    <source>
        <strain evidence="2 3">Zn</strain>
    </source>
</reference>
<sequence>MSGTSDDTPLMADTDHMHSHDEINGQRLKALPANAYFKFTLKAFTIIISLLSLVIFSLLMVTHAWISVGPFDSTQSTQDAIVDLVICIIVNFFVTAPNVYIQFPILVNIAAHIAMMIVIFVFSSKIIGDGWPGYNFCYSGTEECIQARTPVRIAIGIIAGVSIFIGLLYISAILLRLTALSRSPVWRRKWALSRKFREWNPTGFTVHFTFSVAPYERPGPAIKLTSTAEEDRLIET</sequence>
<keyword evidence="1" id="KW-1133">Transmembrane helix</keyword>
<name>A0A0C3D1A1_OIDMZ</name>
<dbReference type="InParanoid" id="A0A0C3D1A1"/>
<feature type="transmembrane region" description="Helical" evidence="1">
    <location>
        <begin position="43"/>
        <end position="68"/>
    </location>
</feature>
<protein>
    <recommendedName>
        <fullName evidence="4">MARVEL domain-containing protein</fullName>
    </recommendedName>
</protein>
<evidence type="ECO:0000313" key="3">
    <source>
        <dbReference type="Proteomes" id="UP000054321"/>
    </source>
</evidence>
<keyword evidence="3" id="KW-1185">Reference proteome</keyword>
<proteinExistence type="predicted"/>
<dbReference type="OrthoDB" id="3538077at2759"/>
<keyword evidence="1" id="KW-0812">Transmembrane</keyword>
<keyword evidence="1" id="KW-0472">Membrane</keyword>
<gene>
    <name evidence="2" type="ORF">OIDMADRAFT_148742</name>
</gene>
<dbReference type="AlphaFoldDB" id="A0A0C3D1A1"/>
<evidence type="ECO:0008006" key="4">
    <source>
        <dbReference type="Google" id="ProtNLM"/>
    </source>
</evidence>
<feature type="transmembrane region" description="Helical" evidence="1">
    <location>
        <begin position="105"/>
        <end position="127"/>
    </location>
</feature>
<organism evidence="2 3">
    <name type="scientific">Oidiodendron maius (strain Zn)</name>
    <dbReference type="NCBI Taxonomy" id="913774"/>
    <lineage>
        <taxon>Eukaryota</taxon>
        <taxon>Fungi</taxon>
        <taxon>Dikarya</taxon>
        <taxon>Ascomycota</taxon>
        <taxon>Pezizomycotina</taxon>
        <taxon>Leotiomycetes</taxon>
        <taxon>Leotiomycetes incertae sedis</taxon>
        <taxon>Myxotrichaceae</taxon>
        <taxon>Oidiodendron</taxon>
    </lineage>
</organism>
<evidence type="ECO:0000313" key="2">
    <source>
        <dbReference type="EMBL" id="KIM95662.1"/>
    </source>
</evidence>
<feature type="transmembrane region" description="Helical" evidence="1">
    <location>
        <begin position="153"/>
        <end position="179"/>
    </location>
</feature>
<dbReference type="EMBL" id="KN832886">
    <property type="protein sequence ID" value="KIM95662.1"/>
    <property type="molecule type" value="Genomic_DNA"/>
</dbReference>
<reference evidence="3" key="2">
    <citation type="submission" date="2015-01" db="EMBL/GenBank/DDBJ databases">
        <title>Evolutionary Origins and Diversification of the Mycorrhizal Mutualists.</title>
        <authorList>
            <consortium name="DOE Joint Genome Institute"/>
            <consortium name="Mycorrhizal Genomics Consortium"/>
            <person name="Kohler A."/>
            <person name="Kuo A."/>
            <person name="Nagy L.G."/>
            <person name="Floudas D."/>
            <person name="Copeland A."/>
            <person name="Barry K.W."/>
            <person name="Cichocki N."/>
            <person name="Veneault-Fourrey C."/>
            <person name="LaButti K."/>
            <person name="Lindquist E.A."/>
            <person name="Lipzen A."/>
            <person name="Lundell T."/>
            <person name="Morin E."/>
            <person name="Murat C."/>
            <person name="Riley R."/>
            <person name="Ohm R."/>
            <person name="Sun H."/>
            <person name="Tunlid A."/>
            <person name="Henrissat B."/>
            <person name="Grigoriev I.V."/>
            <person name="Hibbett D.S."/>
            <person name="Martin F."/>
        </authorList>
    </citation>
    <scope>NUCLEOTIDE SEQUENCE [LARGE SCALE GENOMIC DNA]</scope>
    <source>
        <strain evidence="3">Zn</strain>
    </source>
</reference>